<reference evidence="1" key="1">
    <citation type="submission" date="2023-05" db="EMBL/GenBank/DDBJ databases">
        <authorList>
            <person name="Zhang X."/>
        </authorList>
    </citation>
    <scope>NUCLEOTIDE SEQUENCE</scope>
    <source>
        <strain evidence="1">BD1B2-1</strain>
    </source>
</reference>
<accession>A0AAE3RC20</accession>
<gene>
    <name evidence="1" type="ORF">QNI22_29785</name>
</gene>
<dbReference type="RefSeq" id="WP_314516585.1">
    <property type="nucleotide sequence ID" value="NZ_JASJOU010000013.1"/>
</dbReference>
<name>A0AAE3RC20_9BACT</name>
<dbReference type="AlphaFoldDB" id="A0AAE3RC20"/>
<dbReference type="Proteomes" id="UP001232063">
    <property type="component" value="Unassembled WGS sequence"/>
</dbReference>
<evidence type="ECO:0000313" key="2">
    <source>
        <dbReference type="Proteomes" id="UP001232063"/>
    </source>
</evidence>
<dbReference type="EMBL" id="JASJOU010000013">
    <property type="protein sequence ID" value="MDJ1504892.1"/>
    <property type="molecule type" value="Genomic_DNA"/>
</dbReference>
<comment type="caution">
    <text evidence="1">The sequence shown here is derived from an EMBL/GenBank/DDBJ whole genome shotgun (WGS) entry which is preliminary data.</text>
</comment>
<organism evidence="1 2">
    <name type="scientific">Xanthocytophaga agilis</name>
    <dbReference type="NCBI Taxonomy" id="3048010"/>
    <lineage>
        <taxon>Bacteria</taxon>
        <taxon>Pseudomonadati</taxon>
        <taxon>Bacteroidota</taxon>
        <taxon>Cytophagia</taxon>
        <taxon>Cytophagales</taxon>
        <taxon>Rhodocytophagaceae</taxon>
        <taxon>Xanthocytophaga</taxon>
    </lineage>
</organism>
<evidence type="ECO:0000313" key="1">
    <source>
        <dbReference type="EMBL" id="MDJ1504892.1"/>
    </source>
</evidence>
<proteinExistence type="predicted"/>
<protein>
    <submittedName>
        <fullName evidence="1">Uncharacterized protein</fullName>
    </submittedName>
</protein>
<sequence>MLPDYVSIQISYQSVENPIQSKPVDLPIILALALPYSQQEALKEQIKNKS</sequence>
<keyword evidence="2" id="KW-1185">Reference proteome</keyword>